<name>A0A3D8HC39_9BACT</name>
<dbReference type="EC" id="3.1.-.-" evidence="10"/>
<dbReference type="Pfam" id="PF00078">
    <property type="entry name" value="RVT_1"/>
    <property type="match status" value="1"/>
</dbReference>
<dbReference type="InterPro" id="IPR043502">
    <property type="entry name" value="DNA/RNA_pol_sf"/>
</dbReference>
<feature type="binding site" evidence="10">
    <location>
        <position position="656"/>
    </location>
    <ligand>
        <name>Mn(2+)</name>
        <dbReference type="ChEBI" id="CHEBI:29035"/>
    </ligand>
</feature>
<dbReference type="Proteomes" id="UP000629596">
    <property type="component" value="Unassembled WGS sequence"/>
</dbReference>
<dbReference type="CDD" id="cd09634">
    <property type="entry name" value="Cas1_I-II-III"/>
    <property type="match status" value="1"/>
</dbReference>
<evidence type="ECO:0000256" key="8">
    <source>
        <dbReference type="ARBA" id="ARBA00023211"/>
    </source>
</evidence>
<dbReference type="InterPro" id="IPR002729">
    <property type="entry name" value="CRISPR-assoc_Cas1"/>
</dbReference>
<comment type="subunit">
    <text evidence="9 10">Homodimer, forms a heterotetramer with a Cas2 homodimer.</text>
</comment>
<dbReference type="PANTHER" id="PTHR34353">
    <property type="entry name" value="CRISPR-ASSOCIATED ENDONUCLEASE CAS1 1"/>
    <property type="match status" value="1"/>
</dbReference>
<reference evidence="14 15" key="1">
    <citation type="submission" date="2018-07" db="EMBL/GenBank/DDBJ databases">
        <title>Parabacteroides acidifaciens nov. sp., isolated from human feces.</title>
        <authorList>
            <person name="Wang Y.J."/>
        </authorList>
    </citation>
    <scope>NUCLEOTIDE SEQUENCE [LARGE SCALE GENOMIC DNA]</scope>
    <source>
        <strain evidence="14 15">426-9</strain>
    </source>
</reference>
<dbReference type="Pfam" id="PF01867">
    <property type="entry name" value="Cas_Cas1"/>
    <property type="match status" value="1"/>
</dbReference>
<evidence type="ECO:0000259" key="12">
    <source>
        <dbReference type="PROSITE" id="PS50878"/>
    </source>
</evidence>
<dbReference type="InterPro" id="IPR000477">
    <property type="entry name" value="RT_dom"/>
</dbReference>
<evidence type="ECO:0000313" key="13">
    <source>
        <dbReference type="EMBL" id="MBC8602936.1"/>
    </source>
</evidence>
<feature type="coiled-coil region" evidence="11">
    <location>
        <begin position="391"/>
        <end position="419"/>
    </location>
</feature>
<dbReference type="CDD" id="cd01651">
    <property type="entry name" value="RT_G2_intron"/>
    <property type="match status" value="1"/>
</dbReference>
<dbReference type="EMBL" id="QREV01000041">
    <property type="protein sequence ID" value="RDU48340.1"/>
    <property type="molecule type" value="Genomic_DNA"/>
</dbReference>
<dbReference type="PANTHER" id="PTHR34353:SF2">
    <property type="entry name" value="CRISPR-ASSOCIATED ENDONUCLEASE CAS1 1"/>
    <property type="match status" value="1"/>
</dbReference>
<dbReference type="HAMAP" id="MF_01470">
    <property type="entry name" value="Cas1"/>
    <property type="match status" value="1"/>
</dbReference>
<evidence type="ECO:0000256" key="11">
    <source>
        <dbReference type="SAM" id="Coils"/>
    </source>
</evidence>
<dbReference type="GO" id="GO:0051607">
    <property type="term" value="P:defense response to virus"/>
    <property type="evidence" value="ECO:0007669"/>
    <property type="project" value="UniProtKB-UniRule"/>
</dbReference>
<dbReference type="InterPro" id="IPR042206">
    <property type="entry name" value="CRISPR-assoc_Cas1_C"/>
</dbReference>
<dbReference type="Proteomes" id="UP000256321">
    <property type="component" value="Unassembled WGS sequence"/>
</dbReference>
<evidence type="ECO:0000313" key="14">
    <source>
        <dbReference type="EMBL" id="RDU48340.1"/>
    </source>
</evidence>
<gene>
    <name evidence="10 14" type="primary">cas1</name>
    <name evidence="14" type="ORF">DWU89_14935</name>
    <name evidence="13" type="ORF">H8784_14560</name>
</gene>
<evidence type="ECO:0000256" key="2">
    <source>
        <dbReference type="ARBA" id="ARBA00022723"/>
    </source>
</evidence>
<proteinExistence type="inferred from homology"/>
<keyword evidence="4 10" id="KW-0378">Hydrolase</keyword>
<dbReference type="PROSITE" id="PS50878">
    <property type="entry name" value="RT_POL"/>
    <property type="match status" value="1"/>
</dbReference>
<keyword evidence="6 10" id="KW-0051">Antiviral defense</keyword>
<keyword evidence="5 10" id="KW-0460">Magnesium</keyword>
<dbReference type="NCBIfam" id="TIGR00287">
    <property type="entry name" value="cas1"/>
    <property type="match status" value="1"/>
</dbReference>
<dbReference type="GO" id="GO:0004519">
    <property type="term" value="F:endonuclease activity"/>
    <property type="evidence" value="ECO:0007669"/>
    <property type="project" value="UniProtKB-UniRule"/>
</dbReference>
<organism evidence="14 15">
    <name type="scientific">Parabacteroides acidifaciens</name>
    <dbReference type="NCBI Taxonomy" id="2290935"/>
    <lineage>
        <taxon>Bacteria</taxon>
        <taxon>Pseudomonadati</taxon>
        <taxon>Bacteroidota</taxon>
        <taxon>Bacteroidia</taxon>
        <taxon>Bacteroidales</taxon>
        <taxon>Tannerellaceae</taxon>
        <taxon>Parabacteroides</taxon>
    </lineage>
</organism>
<feature type="binding site" evidence="10">
    <location>
        <position position="590"/>
    </location>
    <ligand>
        <name>Mn(2+)</name>
        <dbReference type="ChEBI" id="CHEBI:29035"/>
    </ligand>
</feature>
<dbReference type="GO" id="GO:0046872">
    <property type="term" value="F:metal ion binding"/>
    <property type="evidence" value="ECO:0007669"/>
    <property type="project" value="UniProtKB-UniRule"/>
</dbReference>
<dbReference type="Gene3D" id="3.100.10.20">
    <property type="entry name" value="CRISPR-associated endonuclease Cas1, N-terminal domain"/>
    <property type="match status" value="1"/>
</dbReference>
<comment type="function">
    <text evidence="10">CRISPR (clustered regularly interspaced short palindromic repeat), is an adaptive immune system that provides protection against mobile genetic elements (viruses, transposable elements and conjugative plasmids). CRISPR clusters contain spacers, sequences complementary to antecedent mobile elements, and target invading nucleic acids. CRISPR clusters are transcribed and processed into CRISPR RNA (crRNA). Acts as a dsDNA endonuclease. Involved in the integration of spacer DNA into the CRISPR cassette.</text>
</comment>
<comment type="caution">
    <text evidence="14">The sequence shown here is derived from an EMBL/GenBank/DDBJ whole genome shotgun (WGS) entry which is preliminary data.</text>
</comment>
<evidence type="ECO:0000256" key="6">
    <source>
        <dbReference type="ARBA" id="ARBA00023118"/>
    </source>
</evidence>
<evidence type="ECO:0000256" key="1">
    <source>
        <dbReference type="ARBA" id="ARBA00022722"/>
    </source>
</evidence>
<keyword evidence="7 10" id="KW-0238">DNA-binding</keyword>
<sequence length="756" mass="86940">METQKSCYSTLCTEAFLFEAWKAVKSKNASGGIDGVTLACFEDNVQTYISELSGELRAGIWSPEPYLSIEIPKKKNEVRKLGLLSVKDKIVQYAIKTLVEPLFENIFVDASYGYRPNKGHTKAVRRALNECQKKKNKWVLKLDIDNYFDTINHHLLAARLHALIPDEEIVRLIMLSVQMGVVNKHLKWNDSLEGVPQGAILSPLLANFYLHPFDKFVQTLCRSYVRYADDFCLMCETHEQAKVLLNQLSVYLQTHLGLTLNTPIVADLRKGCEFLGITISKGGLSLSEKKEADLKERIANLSITNKGFTSVSLRAWNGVRNYYGALLPQSVLHALDDLLYDRMKQIVIASFQQIANRAVLIRIMSEVDYLSNEYQLYKKRMLQDYVELYDLQKGKEKEKRAKEQNKKIIEQRKAEYRKREGEGSELLINTFGCFVGLSGKGVTVKRQGKVIHQKPLGALSHITISSKGVTLSSNLIDYCLANKITIDFFNSSGWHTGSILSNKYIENTLWNKQAQCGKEKRLSLATCIIEAKLKNQFYLVKYYHKYHKHCYDTLSEKYEDLSVFNVQFKTFVRGQDKMDEEFLIQLVGQESQGAIKYWGYIRELLSDDKVGFVKRERKGATDLVNCMLNYGYAILYTRVWQALLGAKLNPFDSIIHVRQSGKPTFVYDVVEMFRSQVVDRVVISLIQKGPSLRVEKGLLEEETKKLLIKSILERLNRYEKYRGEEITMEQIIRRQACEMAAWIDEGKKYKPYIAKW</sequence>
<feature type="domain" description="Reverse transcriptase" evidence="12">
    <location>
        <begin position="52"/>
        <end position="279"/>
    </location>
</feature>
<accession>A0A3D8HC39</accession>
<feature type="binding site" evidence="10">
    <location>
        <position position="671"/>
    </location>
    <ligand>
        <name>Mn(2+)</name>
        <dbReference type="ChEBI" id="CHEBI:29035"/>
    </ligand>
</feature>
<evidence type="ECO:0000256" key="5">
    <source>
        <dbReference type="ARBA" id="ARBA00022842"/>
    </source>
</evidence>
<reference evidence="13 16" key="2">
    <citation type="submission" date="2020-08" db="EMBL/GenBank/DDBJ databases">
        <title>Genome public.</title>
        <authorList>
            <person name="Liu C."/>
            <person name="Sun Q."/>
        </authorList>
    </citation>
    <scope>NUCLEOTIDE SEQUENCE [LARGE SCALE GENOMIC DNA]</scope>
    <source>
        <strain evidence="13 16">426_9</strain>
    </source>
</reference>
<comment type="cofactor">
    <cofactor evidence="10">
        <name>Mg(2+)</name>
        <dbReference type="ChEBI" id="CHEBI:18420"/>
    </cofactor>
    <cofactor evidence="10">
        <name>Mn(2+)</name>
        <dbReference type="ChEBI" id="CHEBI:29035"/>
    </cofactor>
</comment>
<evidence type="ECO:0000256" key="4">
    <source>
        <dbReference type="ARBA" id="ARBA00022801"/>
    </source>
</evidence>
<dbReference type="AlphaFoldDB" id="A0A3D8HC39"/>
<evidence type="ECO:0000256" key="9">
    <source>
        <dbReference type="ARBA" id="ARBA00038592"/>
    </source>
</evidence>
<keyword evidence="11" id="KW-0175">Coiled coil</keyword>
<evidence type="ECO:0000256" key="7">
    <source>
        <dbReference type="ARBA" id="ARBA00023125"/>
    </source>
</evidence>
<dbReference type="SUPFAM" id="SSF56672">
    <property type="entry name" value="DNA/RNA polymerases"/>
    <property type="match status" value="1"/>
</dbReference>
<dbReference type="GO" id="GO:0016787">
    <property type="term" value="F:hydrolase activity"/>
    <property type="evidence" value="ECO:0007669"/>
    <property type="project" value="UniProtKB-KW"/>
</dbReference>
<keyword evidence="16" id="KW-1185">Reference proteome</keyword>
<dbReference type="EMBL" id="JACRTI010000041">
    <property type="protein sequence ID" value="MBC8602936.1"/>
    <property type="molecule type" value="Genomic_DNA"/>
</dbReference>
<evidence type="ECO:0000256" key="3">
    <source>
        <dbReference type="ARBA" id="ARBA00022759"/>
    </source>
</evidence>
<dbReference type="Gene3D" id="1.20.120.920">
    <property type="entry name" value="CRISPR-associated endonuclease Cas1, C-terminal domain"/>
    <property type="match status" value="1"/>
</dbReference>
<evidence type="ECO:0000313" key="16">
    <source>
        <dbReference type="Proteomes" id="UP000629596"/>
    </source>
</evidence>
<dbReference type="InterPro" id="IPR050646">
    <property type="entry name" value="Cas1"/>
</dbReference>
<keyword evidence="8 10" id="KW-0464">Manganese</keyword>
<protein>
    <recommendedName>
        <fullName evidence="10">CRISPR-associated endonuclease Cas1</fullName>
        <ecNumber evidence="10">3.1.-.-</ecNumber>
    </recommendedName>
</protein>
<evidence type="ECO:0000313" key="15">
    <source>
        <dbReference type="Proteomes" id="UP000256321"/>
    </source>
</evidence>
<comment type="similarity">
    <text evidence="10">Belongs to the CRISPR-associated endonuclease Cas1 family.</text>
</comment>
<dbReference type="GO" id="GO:0043571">
    <property type="term" value="P:maintenance of CRISPR repeat elements"/>
    <property type="evidence" value="ECO:0007669"/>
    <property type="project" value="UniProtKB-UniRule"/>
</dbReference>
<dbReference type="GO" id="GO:0003677">
    <property type="term" value="F:DNA binding"/>
    <property type="evidence" value="ECO:0007669"/>
    <property type="project" value="UniProtKB-KW"/>
</dbReference>
<dbReference type="InterPro" id="IPR042211">
    <property type="entry name" value="CRISPR-assoc_Cas1_N"/>
</dbReference>
<keyword evidence="1 10" id="KW-0540">Nuclease</keyword>
<keyword evidence="3 10" id="KW-0255">Endonuclease</keyword>
<keyword evidence="2 10" id="KW-0479">Metal-binding</keyword>
<evidence type="ECO:0000256" key="10">
    <source>
        <dbReference type="HAMAP-Rule" id="MF_01470"/>
    </source>
</evidence>
<dbReference type="RefSeq" id="WP_115500430.1">
    <property type="nucleotide sequence ID" value="NZ_JACRTI010000041.1"/>
</dbReference>